<dbReference type="Proteomes" id="UP000251088">
    <property type="component" value="Unassembled WGS sequence"/>
</dbReference>
<dbReference type="EMBL" id="UAWN01000012">
    <property type="protein sequence ID" value="SQC15836.1"/>
    <property type="molecule type" value="Genomic_DNA"/>
</dbReference>
<keyword evidence="1" id="KW-0862">Zinc</keyword>
<evidence type="ECO:0000313" key="3">
    <source>
        <dbReference type="EMBL" id="SQC15836.1"/>
    </source>
</evidence>
<evidence type="ECO:0000256" key="1">
    <source>
        <dbReference type="ARBA" id="ARBA00022833"/>
    </source>
</evidence>
<organism evidence="3 4">
    <name type="scientific">Klebsiella pneumoniae</name>
    <dbReference type="NCBI Taxonomy" id="573"/>
    <lineage>
        <taxon>Bacteria</taxon>
        <taxon>Pseudomonadati</taxon>
        <taxon>Pseudomonadota</taxon>
        <taxon>Gammaproteobacteria</taxon>
        <taxon>Enterobacterales</taxon>
        <taxon>Enterobacteriaceae</taxon>
        <taxon>Klebsiella/Raoultella group</taxon>
        <taxon>Klebsiella</taxon>
        <taxon>Klebsiella pneumoniae complex</taxon>
    </lineage>
</organism>
<feature type="domain" description="Cation efflux protein cytoplasmic" evidence="2">
    <location>
        <begin position="2"/>
        <end position="25"/>
    </location>
</feature>
<evidence type="ECO:0000313" key="4">
    <source>
        <dbReference type="Proteomes" id="UP000251088"/>
    </source>
</evidence>
<proteinExistence type="predicted"/>
<dbReference type="AlphaFoldDB" id="A0A2X3CVV6"/>
<dbReference type="InterPro" id="IPR036837">
    <property type="entry name" value="Cation_efflux_CTD_sf"/>
</dbReference>
<dbReference type="SUPFAM" id="SSF160240">
    <property type="entry name" value="Cation efflux protein cytoplasmic domain-like"/>
    <property type="match status" value="1"/>
</dbReference>
<gene>
    <name evidence="3" type="primary">fieF_2</name>
    <name evidence="3" type="ORF">NCTC9128_03873</name>
</gene>
<name>A0A2X3CVV6_KLEPN</name>
<sequence>MIADQVEQAILRRFPGSDVIIHQDPSSVVPAAQQGFFER</sequence>
<protein>
    <submittedName>
        <fullName evidence="3">Ferrous iron efflux protein F</fullName>
    </submittedName>
</protein>
<accession>A0A2X3CVV6</accession>
<dbReference type="InterPro" id="IPR027470">
    <property type="entry name" value="Cation_efflux_CTD"/>
</dbReference>
<evidence type="ECO:0000259" key="2">
    <source>
        <dbReference type="Pfam" id="PF16916"/>
    </source>
</evidence>
<dbReference type="Pfam" id="PF16916">
    <property type="entry name" value="ZT_dimer"/>
    <property type="match status" value="1"/>
</dbReference>
<reference evidence="3 4" key="1">
    <citation type="submission" date="2018-06" db="EMBL/GenBank/DDBJ databases">
        <authorList>
            <consortium name="Pathogen Informatics"/>
            <person name="Doyle S."/>
        </authorList>
    </citation>
    <scope>NUCLEOTIDE SEQUENCE [LARGE SCALE GENOMIC DNA]</scope>
    <source>
        <strain evidence="3 4">NCTC9128</strain>
    </source>
</reference>
<dbReference type="Gene3D" id="3.30.70.1350">
    <property type="entry name" value="Cation efflux protein, cytoplasmic domain"/>
    <property type="match status" value="1"/>
</dbReference>